<evidence type="ECO:0000259" key="1">
    <source>
        <dbReference type="PROSITE" id="PS50878"/>
    </source>
</evidence>
<accession>A0A2J7PEJ0</accession>
<dbReference type="Proteomes" id="UP000235965">
    <property type="component" value="Unassembled WGS sequence"/>
</dbReference>
<dbReference type="InterPro" id="IPR043502">
    <property type="entry name" value="DNA/RNA_pol_sf"/>
</dbReference>
<dbReference type="GO" id="GO:0071897">
    <property type="term" value="P:DNA biosynthetic process"/>
    <property type="evidence" value="ECO:0007669"/>
    <property type="project" value="UniProtKB-ARBA"/>
</dbReference>
<comment type="caution">
    <text evidence="2">The sequence shown here is derived from an EMBL/GenBank/DDBJ whole genome shotgun (WGS) entry which is preliminary data.</text>
</comment>
<protein>
    <recommendedName>
        <fullName evidence="1">Reverse transcriptase domain-containing protein</fullName>
    </recommendedName>
</protein>
<dbReference type="InterPro" id="IPR000477">
    <property type="entry name" value="RT_dom"/>
</dbReference>
<keyword evidence="3" id="KW-1185">Reference proteome</keyword>
<dbReference type="InParanoid" id="A0A2J7PEJ0"/>
<dbReference type="PROSITE" id="PS50878">
    <property type="entry name" value="RT_POL"/>
    <property type="match status" value="1"/>
</dbReference>
<dbReference type="SUPFAM" id="SSF56672">
    <property type="entry name" value="DNA/RNA polymerases"/>
    <property type="match status" value="1"/>
</dbReference>
<proteinExistence type="predicted"/>
<feature type="domain" description="Reverse transcriptase" evidence="1">
    <location>
        <begin position="61"/>
        <end position="238"/>
    </location>
</feature>
<evidence type="ECO:0000313" key="3">
    <source>
        <dbReference type="Proteomes" id="UP000235965"/>
    </source>
</evidence>
<dbReference type="Pfam" id="PF00078">
    <property type="entry name" value="RVT_1"/>
    <property type="match status" value="1"/>
</dbReference>
<dbReference type="AlphaFoldDB" id="A0A2J7PEJ0"/>
<reference evidence="2 3" key="1">
    <citation type="submission" date="2017-12" db="EMBL/GenBank/DDBJ databases">
        <title>Hemimetabolous genomes reveal molecular basis of termite eusociality.</title>
        <authorList>
            <person name="Harrison M.C."/>
            <person name="Jongepier E."/>
            <person name="Robertson H.M."/>
            <person name="Arning N."/>
            <person name="Bitard-Feildel T."/>
            <person name="Chao H."/>
            <person name="Childers C.P."/>
            <person name="Dinh H."/>
            <person name="Doddapaneni H."/>
            <person name="Dugan S."/>
            <person name="Gowin J."/>
            <person name="Greiner C."/>
            <person name="Han Y."/>
            <person name="Hu H."/>
            <person name="Hughes D.S.T."/>
            <person name="Huylmans A.-K."/>
            <person name="Kemena C."/>
            <person name="Kremer L.P.M."/>
            <person name="Lee S.L."/>
            <person name="Lopez-Ezquerra A."/>
            <person name="Mallet L."/>
            <person name="Monroy-Kuhn J.M."/>
            <person name="Moser A."/>
            <person name="Murali S.C."/>
            <person name="Muzny D.M."/>
            <person name="Otani S."/>
            <person name="Piulachs M.-D."/>
            <person name="Poelchau M."/>
            <person name="Qu J."/>
            <person name="Schaub F."/>
            <person name="Wada-Katsumata A."/>
            <person name="Worley K.C."/>
            <person name="Xie Q."/>
            <person name="Ylla G."/>
            <person name="Poulsen M."/>
            <person name="Gibbs R.A."/>
            <person name="Schal C."/>
            <person name="Richards S."/>
            <person name="Belles X."/>
            <person name="Korb J."/>
            <person name="Bornberg-Bauer E."/>
        </authorList>
    </citation>
    <scope>NUCLEOTIDE SEQUENCE [LARGE SCALE GENOMIC DNA]</scope>
    <source>
        <tissue evidence="2">Whole body</tissue>
    </source>
</reference>
<evidence type="ECO:0000313" key="2">
    <source>
        <dbReference type="EMBL" id="PNF14732.1"/>
    </source>
</evidence>
<name>A0A2J7PEJ0_9NEOP</name>
<sequence>MKTFINPFPHIKLKSLSTKEVENIIKSLKAKNSYGYDEISTKVLKISSLFISSPLTRICNNSLSQGIFPDCLKYSEIRPLFKKGEKTNISNYRPISLLTSFSKVLEKAMSIQLIEHLNNNNVLVEEICKTLNSTNLIGGIFCDLEKAFDCVNHEILLSKLEFYWIKGKAKLWLESYFRNRYQRVLITNTNLNLNEFSTWGKIRHGVPQGSILGPLLFLIYSVTCCAMEDSYLPSGTWR</sequence>
<gene>
    <name evidence="2" type="ORF">B7P43_G08922</name>
</gene>
<organism evidence="2 3">
    <name type="scientific">Cryptotermes secundus</name>
    <dbReference type="NCBI Taxonomy" id="105785"/>
    <lineage>
        <taxon>Eukaryota</taxon>
        <taxon>Metazoa</taxon>
        <taxon>Ecdysozoa</taxon>
        <taxon>Arthropoda</taxon>
        <taxon>Hexapoda</taxon>
        <taxon>Insecta</taxon>
        <taxon>Pterygota</taxon>
        <taxon>Neoptera</taxon>
        <taxon>Polyneoptera</taxon>
        <taxon>Dictyoptera</taxon>
        <taxon>Blattodea</taxon>
        <taxon>Blattoidea</taxon>
        <taxon>Termitoidae</taxon>
        <taxon>Kalotermitidae</taxon>
        <taxon>Cryptotermitinae</taxon>
        <taxon>Cryptotermes</taxon>
    </lineage>
</organism>
<dbReference type="EMBL" id="NEVH01026096">
    <property type="protein sequence ID" value="PNF14732.1"/>
    <property type="molecule type" value="Genomic_DNA"/>
</dbReference>
<dbReference type="PANTHER" id="PTHR19446">
    <property type="entry name" value="REVERSE TRANSCRIPTASES"/>
    <property type="match status" value="1"/>
</dbReference>